<accession>A0A326UC57</accession>
<keyword evidence="2" id="KW-0378">Hydrolase</keyword>
<dbReference type="PANTHER" id="PTHR32027:SF9">
    <property type="entry name" value="BLL3847 PROTEIN"/>
    <property type="match status" value="1"/>
</dbReference>
<feature type="domain" description="Amidohydrolase 3" evidence="1">
    <location>
        <begin position="162"/>
        <end position="398"/>
    </location>
</feature>
<dbReference type="Proteomes" id="UP000248806">
    <property type="component" value="Unassembled WGS sequence"/>
</dbReference>
<dbReference type="RefSeq" id="WP_111322083.1">
    <property type="nucleotide sequence ID" value="NZ_BIFX01000003.1"/>
</dbReference>
<dbReference type="InterPro" id="IPR052349">
    <property type="entry name" value="Metallo-hydrolase_Enzymes"/>
</dbReference>
<dbReference type="InterPro" id="IPR013108">
    <property type="entry name" value="Amidohydro_3"/>
</dbReference>
<proteinExistence type="predicted"/>
<dbReference type="NCBIfam" id="NF005312">
    <property type="entry name" value="PRK06846.1"/>
    <property type="match status" value="1"/>
</dbReference>
<organism evidence="2 3">
    <name type="scientific">Thermosporothrix hazakensis</name>
    <dbReference type="NCBI Taxonomy" id="644383"/>
    <lineage>
        <taxon>Bacteria</taxon>
        <taxon>Bacillati</taxon>
        <taxon>Chloroflexota</taxon>
        <taxon>Ktedonobacteria</taxon>
        <taxon>Ktedonobacterales</taxon>
        <taxon>Thermosporotrichaceae</taxon>
        <taxon>Thermosporothrix</taxon>
    </lineage>
</organism>
<evidence type="ECO:0000313" key="2">
    <source>
        <dbReference type="EMBL" id="PZW31282.1"/>
    </source>
</evidence>
<dbReference type="InterPro" id="IPR032466">
    <property type="entry name" value="Metal_Hydrolase"/>
</dbReference>
<sequence length="400" mass="43828">MTAYWLTDVLLETGRVQEENRIRTKTDLFQLLLRDGHVAAIEPNDTVHDQHPRVSAQGALALPAFIERHIHLDKTLLGGPWMPTRPARSILERVAIEAEILNNHPVPIEERARQFLGMIQRAGSTHVRTHVDIAPAYGLRHLEAVKRVLTENENNLTYEIVAFPQHGLLRSSSQELTREAMKLGATLVGGVDPGTVDLKLERSLEEMVSIAVEFGAGIDLHLHDRGQLGLYTIRTLADMIEQAGLQGKVAISHAFALADADTRELASLAERFVELGISINSSVPLSIPMPLYTLHKAGVHVALGCDNVYDSWSPFGTGDIFERANRLAETQGMVQEEDLAEALAFITGGLTPVNAQGEQQWPRLGQPADLVLVEASCSAEAVARRAPRRAVLHRGKTVAG</sequence>
<dbReference type="InterPro" id="IPR011059">
    <property type="entry name" value="Metal-dep_hydrolase_composite"/>
</dbReference>
<dbReference type="SUPFAM" id="SSF51556">
    <property type="entry name" value="Metallo-dependent hydrolases"/>
    <property type="match status" value="1"/>
</dbReference>
<dbReference type="SUPFAM" id="SSF51338">
    <property type="entry name" value="Composite domain of metallo-dependent hydrolases"/>
    <property type="match status" value="1"/>
</dbReference>
<gene>
    <name evidence="2" type="ORF">EI42_02379</name>
</gene>
<dbReference type="EMBL" id="QKUF01000006">
    <property type="protein sequence ID" value="PZW31282.1"/>
    <property type="molecule type" value="Genomic_DNA"/>
</dbReference>
<evidence type="ECO:0000259" key="1">
    <source>
        <dbReference type="Pfam" id="PF07969"/>
    </source>
</evidence>
<dbReference type="OrthoDB" id="9815027at2"/>
<comment type="caution">
    <text evidence="2">The sequence shown here is derived from an EMBL/GenBank/DDBJ whole genome shotgun (WGS) entry which is preliminary data.</text>
</comment>
<dbReference type="PANTHER" id="PTHR32027">
    <property type="entry name" value="CYTOSINE DEAMINASE"/>
    <property type="match status" value="1"/>
</dbReference>
<evidence type="ECO:0000313" key="3">
    <source>
        <dbReference type="Proteomes" id="UP000248806"/>
    </source>
</evidence>
<dbReference type="Gene3D" id="2.30.40.10">
    <property type="entry name" value="Urease, subunit C, domain 1"/>
    <property type="match status" value="1"/>
</dbReference>
<reference evidence="2 3" key="1">
    <citation type="submission" date="2018-06" db="EMBL/GenBank/DDBJ databases">
        <title>Genomic Encyclopedia of Archaeal and Bacterial Type Strains, Phase II (KMG-II): from individual species to whole genera.</title>
        <authorList>
            <person name="Goeker M."/>
        </authorList>
    </citation>
    <scope>NUCLEOTIDE SEQUENCE [LARGE SCALE GENOMIC DNA]</scope>
    <source>
        <strain evidence="2 3">ATCC BAA-1881</strain>
    </source>
</reference>
<name>A0A326UC57_THEHA</name>
<protein>
    <submittedName>
        <fullName evidence="2">Cytosine/adenosine deaminase-related metal-dependent hydrolase</fullName>
    </submittedName>
</protein>
<dbReference type="Pfam" id="PF07969">
    <property type="entry name" value="Amidohydro_3"/>
    <property type="match status" value="1"/>
</dbReference>
<dbReference type="AlphaFoldDB" id="A0A326UC57"/>
<dbReference type="Gene3D" id="3.20.20.140">
    <property type="entry name" value="Metal-dependent hydrolases"/>
    <property type="match status" value="1"/>
</dbReference>
<keyword evidence="3" id="KW-1185">Reference proteome</keyword>
<dbReference type="GO" id="GO:0016814">
    <property type="term" value="F:hydrolase activity, acting on carbon-nitrogen (but not peptide) bonds, in cyclic amidines"/>
    <property type="evidence" value="ECO:0007669"/>
    <property type="project" value="TreeGrafter"/>
</dbReference>
<dbReference type="CDD" id="cd01293">
    <property type="entry name" value="Bact_CD"/>
    <property type="match status" value="1"/>
</dbReference>